<proteinExistence type="predicted"/>
<accession>A0A090L4I4</accession>
<dbReference type="InterPro" id="IPR013783">
    <property type="entry name" value="Ig-like_fold"/>
</dbReference>
<dbReference type="Proteomes" id="UP000035682">
    <property type="component" value="Unplaced"/>
</dbReference>
<evidence type="ECO:0000313" key="3">
    <source>
        <dbReference type="WBParaSite" id="SRAE_1000293400.1"/>
    </source>
</evidence>
<dbReference type="OrthoDB" id="504170at2759"/>
<dbReference type="Gene3D" id="2.60.40.10">
    <property type="entry name" value="Immunoglobulins"/>
    <property type="match status" value="1"/>
</dbReference>
<dbReference type="STRING" id="34506.A0A090L4I4"/>
<evidence type="ECO:0000313" key="1">
    <source>
        <dbReference type="EMBL" id="CEF64681.1"/>
    </source>
</evidence>
<sequence>MTTICNDNKISIKKNNKLFFFYHPVIETSNGKLYQLICYVYAINKPKIIWKTIDTFIINDLRYKIILNDLGNNHYICTLEIIKVPDEKNKEIHCVIKNDDGTIYSTFNLHFLGHYKPINILHGDLCIHNNFKKISFEHYFTTSELTTISFFGFQMNKQQDKITSFKHLFKNIHSNCWLSCITLQFIDLPKENMLFYSIIKNMDDKIIRAKCFIVIPKDNIPILLKSFQFLSPRSDIFEINLHVKYLSKSYPSVRWFGKRGQLIVAGDMITILNHKCAQINEYETILKIRSSFGSENNIYYCLVQNLSGYFNVSFTCNY</sequence>
<reference evidence="1 2" key="1">
    <citation type="submission" date="2014-09" db="EMBL/GenBank/DDBJ databases">
        <authorList>
            <person name="Martin A.A."/>
        </authorList>
    </citation>
    <scope>NUCLEOTIDE SEQUENCE</scope>
    <source>
        <strain evidence="2">ED321</strain>
        <strain evidence="1">ED321 Heterogonic</strain>
    </source>
</reference>
<dbReference type="InterPro" id="IPR036179">
    <property type="entry name" value="Ig-like_dom_sf"/>
</dbReference>
<dbReference type="GeneID" id="36377046"/>
<dbReference type="WormBase" id="SRAE_1000293400">
    <property type="protein sequence ID" value="SRP06750"/>
    <property type="gene ID" value="WBGene00259551"/>
</dbReference>
<evidence type="ECO:0000313" key="4">
    <source>
        <dbReference type="WormBase" id="SRAE_1000293400"/>
    </source>
</evidence>
<evidence type="ECO:0000313" key="2">
    <source>
        <dbReference type="Proteomes" id="UP000035682"/>
    </source>
</evidence>
<reference evidence="3" key="2">
    <citation type="submission" date="2020-12" db="UniProtKB">
        <authorList>
            <consortium name="WormBaseParasite"/>
        </authorList>
    </citation>
    <scope>IDENTIFICATION</scope>
</reference>
<dbReference type="EMBL" id="LN609528">
    <property type="protein sequence ID" value="CEF64681.1"/>
    <property type="molecule type" value="Genomic_DNA"/>
</dbReference>
<organism evidence="1">
    <name type="scientific">Strongyloides ratti</name>
    <name type="common">Parasitic roundworm</name>
    <dbReference type="NCBI Taxonomy" id="34506"/>
    <lineage>
        <taxon>Eukaryota</taxon>
        <taxon>Metazoa</taxon>
        <taxon>Ecdysozoa</taxon>
        <taxon>Nematoda</taxon>
        <taxon>Chromadorea</taxon>
        <taxon>Rhabditida</taxon>
        <taxon>Tylenchina</taxon>
        <taxon>Panagrolaimomorpha</taxon>
        <taxon>Strongyloidoidea</taxon>
        <taxon>Strongyloididae</taxon>
        <taxon>Strongyloides</taxon>
    </lineage>
</organism>
<name>A0A090L4I4_STRRB</name>
<dbReference type="RefSeq" id="XP_024503882.1">
    <property type="nucleotide sequence ID" value="XM_024650068.1"/>
</dbReference>
<keyword evidence="2" id="KW-1185">Reference proteome</keyword>
<dbReference type="CTD" id="36377046"/>
<dbReference type="SUPFAM" id="SSF48726">
    <property type="entry name" value="Immunoglobulin"/>
    <property type="match status" value="2"/>
</dbReference>
<dbReference type="AlphaFoldDB" id="A0A090L4I4"/>
<gene>
    <name evidence="1 3 4" type="ORF">SRAE_1000293400</name>
</gene>
<dbReference type="WBParaSite" id="SRAE_1000293400.1">
    <property type="protein sequence ID" value="SRAE_1000293400.1"/>
    <property type="gene ID" value="WBGene00259551"/>
</dbReference>
<protein>
    <submittedName>
        <fullName evidence="1 3">Immunoglobulin-like fold domain-containing protein</fullName>
    </submittedName>
</protein>